<evidence type="ECO:0000259" key="2">
    <source>
        <dbReference type="PROSITE" id="PS51186"/>
    </source>
</evidence>
<evidence type="ECO:0000256" key="1">
    <source>
        <dbReference type="ARBA" id="ARBA00023251"/>
    </source>
</evidence>
<sequence length="279" mass="30441">MTAGQGRDGCAVVVRSRRDGYAVLRERREPGESVQGTALRAVQRATGIVGADVWAVDLSGPWAVLAVDVPDTVRVGPRPAGEPPDDPVARVRAIPWATVAFRPLTRADLADVVTWQAQPYVARWWQDEARDLAAAERHYGPALDGEDPTRLWVLELNGRSVGMLQDYRVGDHPEYALLTAKPDAVGFDYLIGDPSWVGRGIGTRMLWCYLRDMVCPHYPAVTELFAAPDHRNAGSLRVLDKLGFDRGLWFDEPQPDGRVDTVVGCTLDVPSILGGPGPG</sequence>
<dbReference type="RefSeq" id="WP_216941035.1">
    <property type="nucleotide sequence ID" value="NZ_CP077062.1"/>
</dbReference>
<protein>
    <submittedName>
        <fullName evidence="3">Acetyltransferase</fullName>
    </submittedName>
</protein>
<organism evidence="3 4">
    <name type="scientific">Nocardioides panacis</name>
    <dbReference type="NCBI Taxonomy" id="2849501"/>
    <lineage>
        <taxon>Bacteria</taxon>
        <taxon>Bacillati</taxon>
        <taxon>Actinomycetota</taxon>
        <taxon>Actinomycetes</taxon>
        <taxon>Propionibacteriales</taxon>
        <taxon>Nocardioidaceae</taxon>
        <taxon>Nocardioides</taxon>
    </lineage>
</organism>
<feature type="domain" description="N-acetyltransferase" evidence="2">
    <location>
        <begin position="99"/>
        <end position="268"/>
    </location>
</feature>
<dbReference type="GO" id="GO:0019290">
    <property type="term" value="P:siderophore biosynthetic process"/>
    <property type="evidence" value="ECO:0007669"/>
    <property type="project" value="InterPro"/>
</dbReference>
<dbReference type="SMART" id="SM01006">
    <property type="entry name" value="AlcB"/>
    <property type="match status" value="1"/>
</dbReference>
<keyword evidence="1" id="KW-0046">Antibiotic resistance</keyword>
<keyword evidence="4" id="KW-1185">Reference proteome</keyword>
<dbReference type="Proteomes" id="UP000683575">
    <property type="component" value="Chromosome"/>
</dbReference>
<accession>A0A975T1J9</accession>
<proteinExistence type="predicted"/>
<dbReference type="PANTHER" id="PTHR31438">
    <property type="entry name" value="LYSINE N-ACYLTRANSFERASE C17G9.06C-RELATED"/>
    <property type="match status" value="1"/>
</dbReference>
<dbReference type="EMBL" id="CP077062">
    <property type="protein sequence ID" value="QWZ09189.1"/>
    <property type="molecule type" value="Genomic_DNA"/>
</dbReference>
<dbReference type="GO" id="GO:0016410">
    <property type="term" value="F:N-acyltransferase activity"/>
    <property type="evidence" value="ECO:0007669"/>
    <property type="project" value="TreeGrafter"/>
</dbReference>
<gene>
    <name evidence="3" type="ORF">KRR39_05185</name>
</gene>
<dbReference type="InterPro" id="IPR000182">
    <property type="entry name" value="GNAT_dom"/>
</dbReference>
<dbReference type="KEGG" id="nps:KRR39_05185"/>
<evidence type="ECO:0000313" key="3">
    <source>
        <dbReference type="EMBL" id="QWZ09189.1"/>
    </source>
</evidence>
<dbReference type="InterPro" id="IPR019432">
    <property type="entry name" value="Acyltransferase_MbtK/IucB-like"/>
</dbReference>
<dbReference type="PROSITE" id="PS51186">
    <property type="entry name" value="GNAT"/>
    <property type="match status" value="1"/>
</dbReference>
<evidence type="ECO:0000313" key="4">
    <source>
        <dbReference type="Proteomes" id="UP000683575"/>
    </source>
</evidence>
<name>A0A975T1J9_9ACTN</name>
<reference evidence="3" key="1">
    <citation type="submission" date="2021-06" db="EMBL/GenBank/DDBJ databases">
        <title>Complete genome sequence of Nocardioides sp. G188.</title>
        <authorList>
            <person name="Im W.-T."/>
        </authorList>
    </citation>
    <scope>NUCLEOTIDE SEQUENCE</scope>
    <source>
        <strain evidence="3">G188</strain>
    </source>
</reference>
<dbReference type="Pfam" id="PF13523">
    <property type="entry name" value="Acetyltransf_8"/>
    <property type="match status" value="1"/>
</dbReference>
<dbReference type="AlphaFoldDB" id="A0A975T1J9"/>
<dbReference type="GO" id="GO:0046677">
    <property type="term" value="P:response to antibiotic"/>
    <property type="evidence" value="ECO:0007669"/>
    <property type="project" value="UniProtKB-KW"/>
</dbReference>
<dbReference type="PANTHER" id="PTHR31438:SF1">
    <property type="entry name" value="LYSINE N-ACYLTRANSFERASE C17G9.06C-RELATED"/>
    <property type="match status" value="1"/>
</dbReference>